<keyword evidence="2" id="KW-0812">Transmembrane</keyword>
<reference evidence="3 4" key="1">
    <citation type="submission" date="2016-10" db="EMBL/GenBank/DDBJ databases">
        <authorList>
            <person name="Varghese N."/>
            <person name="Submissions S."/>
        </authorList>
    </citation>
    <scope>NUCLEOTIDE SEQUENCE [LARGE SCALE GENOMIC DNA]</scope>
    <source>
        <strain evidence="3 4">DSM 17833</strain>
    </source>
</reference>
<feature type="coiled-coil region" evidence="1">
    <location>
        <begin position="208"/>
        <end position="235"/>
    </location>
</feature>
<dbReference type="EMBL" id="FMTL01000001">
    <property type="protein sequence ID" value="SCW30100.1"/>
    <property type="molecule type" value="Genomic_DNA"/>
</dbReference>
<protein>
    <recommendedName>
        <fullName evidence="5">N-acetyltransferase</fullName>
    </recommendedName>
</protein>
<comment type="caution">
    <text evidence="3">The sequence shown here is derived from an EMBL/GenBank/DDBJ whole genome shotgun (WGS) entry which is preliminary data.</text>
</comment>
<keyword evidence="2" id="KW-1133">Transmembrane helix</keyword>
<sequence>MTDNPEPQKDTDAASQEVVEQAHPWADLAPEHFRLLRLTALPTDRHTGARPLRFIQFGSVERLGKQHSLLRLTLQLPGQRVRKEQNILEVWADHEQRLLSFGPDSALQVQPENRGLGRFMLARGISWARQHFAHYQVANTTLPSKDAFSEEARARRDHCLQAQGFVVEYLDPLKIKAHCVAPRVSSLHGDWHTEKVQIVELLDAASMLQQADQSLREQEVKVRKLEERIEVFKREDNGLRFTITCLVAFCVFQAGLLIWIATR</sequence>
<dbReference type="Proteomes" id="UP000242418">
    <property type="component" value="Unassembled WGS sequence"/>
</dbReference>
<dbReference type="RefSeq" id="WP_090247835.1">
    <property type="nucleotide sequence ID" value="NZ_FMTL01000001.1"/>
</dbReference>
<keyword evidence="1" id="KW-0175">Coiled coil</keyword>
<evidence type="ECO:0008006" key="5">
    <source>
        <dbReference type="Google" id="ProtNLM"/>
    </source>
</evidence>
<accession>A0AB37Z2I2</accession>
<evidence type="ECO:0000313" key="3">
    <source>
        <dbReference type="EMBL" id="SCW30100.1"/>
    </source>
</evidence>
<organism evidence="3 4">
    <name type="scientific">Pseudomonas peli</name>
    <dbReference type="NCBI Taxonomy" id="592361"/>
    <lineage>
        <taxon>Bacteria</taxon>
        <taxon>Pseudomonadati</taxon>
        <taxon>Pseudomonadota</taxon>
        <taxon>Gammaproteobacteria</taxon>
        <taxon>Pseudomonadales</taxon>
        <taxon>Pseudomonadaceae</taxon>
        <taxon>Pseudomonas</taxon>
    </lineage>
</organism>
<dbReference type="AlphaFoldDB" id="A0AB37Z2I2"/>
<evidence type="ECO:0000256" key="2">
    <source>
        <dbReference type="SAM" id="Phobius"/>
    </source>
</evidence>
<evidence type="ECO:0000313" key="4">
    <source>
        <dbReference type="Proteomes" id="UP000242418"/>
    </source>
</evidence>
<proteinExistence type="predicted"/>
<gene>
    <name evidence="3" type="ORF">SAMN05216370_0260</name>
</gene>
<evidence type="ECO:0000256" key="1">
    <source>
        <dbReference type="SAM" id="Coils"/>
    </source>
</evidence>
<feature type="transmembrane region" description="Helical" evidence="2">
    <location>
        <begin position="238"/>
        <end position="261"/>
    </location>
</feature>
<keyword evidence="2" id="KW-0472">Membrane</keyword>
<keyword evidence="4" id="KW-1185">Reference proteome</keyword>
<name>A0AB37Z2I2_9PSED</name>